<protein>
    <submittedName>
        <fullName evidence="6">Uncharacterized protein</fullName>
    </submittedName>
</protein>
<keyword evidence="7" id="KW-1185">Reference proteome</keyword>
<dbReference type="PANTHER" id="PTHR14154">
    <property type="entry name" value="UPF0041 BRAIN PROTEIN 44-RELATED"/>
    <property type="match status" value="1"/>
</dbReference>
<proteinExistence type="predicted"/>
<keyword evidence="4" id="KW-0472">Membrane</keyword>
<evidence type="ECO:0000313" key="6">
    <source>
        <dbReference type="EMBL" id="KAJ8451053.1"/>
    </source>
</evidence>
<comment type="subcellular location">
    <subcellularLocation>
        <location evidence="1">Membrane</location>
        <topology evidence="1">Multi-pass membrane protein</topology>
    </subcellularLocation>
</comment>
<keyword evidence="3" id="KW-1133">Transmembrane helix</keyword>
<feature type="compositionally biased region" description="Low complexity" evidence="5">
    <location>
        <begin position="1"/>
        <end position="31"/>
    </location>
</feature>
<evidence type="ECO:0000256" key="1">
    <source>
        <dbReference type="ARBA" id="ARBA00004141"/>
    </source>
</evidence>
<feature type="region of interest" description="Disordered" evidence="5">
    <location>
        <begin position="1"/>
        <end position="34"/>
    </location>
</feature>
<evidence type="ECO:0000256" key="4">
    <source>
        <dbReference type="ARBA" id="ARBA00023136"/>
    </source>
</evidence>
<feature type="region of interest" description="Disordered" evidence="5">
    <location>
        <begin position="65"/>
        <end position="102"/>
    </location>
</feature>
<reference evidence="6" key="1">
    <citation type="submission" date="2022-04" db="EMBL/GenBank/DDBJ databases">
        <title>Carnegiea gigantea Genome sequencing and assembly v2.</title>
        <authorList>
            <person name="Copetti D."/>
            <person name="Sanderson M.J."/>
            <person name="Burquez A."/>
            <person name="Wojciechowski M.F."/>
        </authorList>
    </citation>
    <scope>NUCLEOTIDE SEQUENCE</scope>
    <source>
        <strain evidence="6">SGP5-SGP5p</strain>
        <tissue evidence="6">Aerial part</tissue>
    </source>
</reference>
<dbReference type="OrthoDB" id="566010at2759"/>
<evidence type="ECO:0000256" key="5">
    <source>
        <dbReference type="SAM" id="MobiDB-lite"/>
    </source>
</evidence>
<evidence type="ECO:0000256" key="2">
    <source>
        <dbReference type="ARBA" id="ARBA00022692"/>
    </source>
</evidence>
<evidence type="ECO:0000313" key="7">
    <source>
        <dbReference type="Proteomes" id="UP001153076"/>
    </source>
</evidence>
<dbReference type="EMBL" id="JAKOGI010000011">
    <property type="protein sequence ID" value="KAJ8451053.1"/>
    <property type="molecule type" value="Genomic_DNA"/>
</dbReference>
<dbReference type="Proteomes" id="UP001153076">
    <property type="component" value="Unassembled WGS sequence"/>
</dbReference>
<dbReference type="SUPFAM" id="SSF103511">
    <property type="entry name" value="Chlorophyll a-b binding protein"/>
    <property type="match status" value="1"/>
</dbReference>
<dbReference type="GO" id="GO:0016020">
    <property type="term" value="C:membrane"/>
    <property type="evidence" value="ECO:0007669"/>
    <property type="project" value="UniProtKB-SubCell"/>
</dbReference>
<sequence length="281" mass="31617">MTMTMAMALLSSSSPTTAHLSTLSSPSSSKPHLTHKPYLIVSLPITKSKRTHLSISPIIRATSDNGAGIVTTTPTVPSPEEKPLETPQSSEEEAPKLVNKQGAVGATQPVVEEEELAPKPVRKFQDPKWVNGTWDLKQFQKDGRTDWDAVIDAEARRRKWLETYPESTSNEEPVVFDTSIIPWWAWIKRFHLPEAELLNGRAAMIGFFMAYFVDSLTGLGLVDQMSNFFCKTLLFVAVLGVLFIRKNEDVENLKKLLEETTFYDKQWQATWQDESSSTKKD</sequence>
<name>A0A9Q1KY83_9CARY</name>
<keyword evidence="2" id="KW-0812">Transmembrane</keyword>
<accession>A0A9Q1KY83</accession>
<evidence type="ECO:0000256" key="3">
    <source>
        <dbReference type="ARBA" id="ARBA00022989"/>
    </source>
</evidence>
<organism evidence="6 7">
    <name type="scientific">Carnegiea gigantea</name>
    <dbReference type="NCBI Taxonomy" id="171969"/>
    <lineage>
        <taxon>Eukaryota</taxon>
        <taxon>Viridiplantae</taxon>
        <taxon>Streptophyta</taxon>
        <taxon>Embryophyta</taxon>
        <taxon>Tracheophyta</taxon>
        <taxon>Spermatophyta</taxon>
        <taxon>Magnoliopsida</taxon>
        <taxon>eudicotyledons</taxon>
        <taxon>Gunneridae</taxon>
        <taxon>Pentapetalae</taxon>
        <taxon>Caryophyllales</taxon>
        <taxon>Cactineae</taxon>
        <taxon>Cactaceae</taxon>
        <taxon>Cactoideae</taxon>
        <taxon>Echinocereeae</taxon>
        <taxon>Carnegiea</taxon>
    </lineage>
</organism>
<dbReference type="AlphaFoldDB" id="A0A9Q1KY83"/>
<comment type="caution">
    <text evidence="6">The sequence shown here is derived from an EMBL/GenBank/DDBJ whole genome shotgun (WGS) entry which is preliminary data.</text>
</comment>
<gene>
    <name evidence="6" type="ORF">Cgig2_026862</name>
</gene>